<keyword evidence="4" id="KW-0233">DNA recombination</keyword>
<dbReference type="GO" id="GO:0006310">
    <property type="term" value="P:DNA recombination"/>
    <property type="evidence" value="ECO:0007669"/>
    <property type="project" value="UniProtKB-KW"/>
</dbReference>
<dbReference type="SUPFAM" id="SSF56349">
    <property type="entry name" value="DNA breaking-rejoining enzymes"/>
    <property type="match status" value="1"/>
</dbReference>
<evidence type="ECO:0000256" key="5">
    <source>
        <dbReference type="SAM" id="MobiDB-lite"/>
    </source>
</evidence>
<feature type="domain" description="Tyr recombinase" evidence="6">
    <location>
        <begin position="182"/>
        <end position="356"/>
    </location>
</feature>
<dbReference type="STRING" id="1777137.AWB76_06265"/>
<evidence type="ECO:0000313" key="7">
    <source>
        <dbReference type="EMBL" id="SAK88009.1"/>
    </source>
</evidence>
<feature type="compositionally biased region" description="Polar residues" evidence="5">
    <location>
        <begin position="324"/>
        <end position="339"/>
    </location>
</feature>
<sequence length="356" mass="41272">MGRKPTRNTNLPPGMRARHRGKSTYYYYDHGGTPRHEEPLGKDFILAVKRWSEIEQAQVPKGLEPTLRVALDAYIRDVIPTKAPRSQKDNLEQIVLLLEFFGDDAPLDEIEPMHVKQYMHWRCRKAIEWYESKKRQIPPKAGQVRANRDVEVLSHAFNYARESGLTKAANPCLGIKKYVEFGRDIYVEDETYWKVYDKADIPTRDAMDLAYLTGQRPQDTLRHDERDIRDGFMHIEQGKTKQRLRMEVSGELQTVLNRIRARKAGLKVVSTAIIVNEQGQRMTLDTLQRRFREARRAAGVADDDFHFRDLRAKAGTDKTDSSGDIRQAQKQLGHTSVSMTEHYVRKRRGDKVKPTR</sequence>
<dbReference type="PROSITE" id="PS51898">
    <property type="entry name" value="TYR_RECOMBINASE"/>
    <property type="match status" value="1"/>
</dbReference>
<evidence type="ECO:0000256" key="2">
    <source>
        <dbReference type="ARBA" id="ARBA00022908"/>
    </source>
</evidence>
<dbReference type="EMBL" id="FCOI02000031">
    <property type="protein sequence ID" value="SAK88009.1"/>
    <property type="molecule type" value="Genomic_DNA"/>
</dbReference>
<dbReference type="InterPro" id="IPR050090">
    <property type="entry name" value="Tyrosine_recombinase_XerCD"/>
</dbReference>
<dbReference type="RefSeq" id="WP_061163901.1">
    <property type="nucleotide sequence ID" value="NZ_FCOI02000031.1"/>
</dbReference>
<dbReference type="Gene3D" id="1.10.443.10">
    <property type="entry name" value="Intergrase catalytic core"/>
    <property type="match status" value="1"/>
</dbReference>
<gene>
    <name evidence="7" type="ORF">AWB76_06265</name>
</gene>
<protein>
    <submittedName>
        <fullName evidence="7">Integrase family protein</fullName>
    </submittedName>
</protein>
<evidence type="ECO:0000259" key="6">
    <source>
        <dbReference type="PROSITE" id="PS51898"/>
    </source>
</evidence>
<comment type="similarity">
    <text evidence="1">Belongs to the 'phage' integrase family.</text>
</comment>
<keyword evidence="3" id="KW-0238">DNA-binding</keyword>
<organism evidence="7 8">
    <name type="scientific">Caballeronia temeraria</name>
    <dbReference type="NCBI Taxonomy" id="1777137"/>
    <lineage>
        <taxon>Bacteria</taxon>
        <taxon>Pseudomonadati</taxon>
        <taxon>Pseudomonadota</taxon>
        <taxon>Betaproteobacteria</taxon>
        <taxon>Burkholderiales</taxon>
        <taxon>Burkholderiaceae</taxon>
        <taxon>Caballeronia</taxon>
    </lineage>
</organism>
<dbReference type="PANTHER" id="PTHR30349">
    <property type="entry name" value="PHAGE INTEGRASE-RELATED"/>
    <property type="match status" value="1"/>
</dbReference>
<evidence type="ECO:0000313" key="8">
    <source>
        <dbReference type="Proteomes" id="UP000054624"/>
    </source>
</evidence>
<dbReference type="InterPro" id="IPR002104">
    <property type="entry name" value="Integrase_catalytic"/>
</dbReference>
<keyword evidence="2" id="KW-0229">DNA integration</keyword>
<evidence type="ECO:0000256" key="1">
    <source>
        <dbReference type="ARBA" id="ARBA00008857"/>
    </source>
</evidence>
<dbReference type="Gene3D" id="1.10.150.130">
    <property type="match status" value="1"/>
</dbReference>
<evidence type="ECO:0000256" key="3">
    <source>
        <dbReference type="ARBA" id="ARBA00023125"/>
    </source>
</evidence>
<evidence type="ECO:0000256" key="4">
    <source>
        <dbReference type="ARBA" id="ARBA00023172"/>
    </source>
</evidence>
<accession>A0A158D0D6</accession>
<dbReference type="Pfam" id="PF00589">
    <property type="entry name" value="Phage_integrase"/>
    <property type="match status" value="1"/>
</dbReference>
<dbReference type="Proteomes" id="UP000054624">
    <property type="component" value="Unassembled WGS sequence"/>
</dbReference>
<dbReference type="GO" id="GO:0003677">
    <property type="term" value="F:DNA binding"/>
    <property type="evidence" value="ECO:0007669"/>
    <property type="project" value="UniProtKB-KW"/>
</dbReference>
<reference evidence="8" key="1">
    <citation type="submission" date="2016-01" db="EMBL/GenBank/DDBJ databases">
        <authorList>
            <person name="Peeters Charlotte."/>
        </authorList>
    </citation>
    <scope>NUCLEOTIDE SEQUENCE [LARGE SCALE GENOMIC DNA]</scope>
</reference>
<dbReference type="PANTHER" id="PTHR30349:SF41">
    <property type="entry name" value="INTEGRASE_RECOMBINASE PROTEIN MJ0367-RELATED"/>
    <property type="match status" value="1"/>
</dbReference>
<keyword evidence="8" id="KW-1185">Reference proteome</keyword>
<proteinExistence type="inferred from homology"/>
<dbReference type="InterPro" id="IPR013762">
    <property type="entry name" value="Integrase-like_cat_sf"/>
</dbReference>
<feature type="region of interest" description="Disordered" evidence="5">
    <location>
        <begin position="315"/>
        <end position="356"/>
    </location>
</feature>
<name>A0A158D0D6_9BURK</name>
<dbReference type="InterPro" id="IPR011010">
    <property type="entry name" value="DNA_brk_join_enz"/>
</dbReference>
<dbReference type="InterPro" id="IPR010998">
    <property type="entry name" value="Integrase_recombinase_N"/>
</dbReference>
<dbReference type="GO" id="GO:0015074">
    <property type="term" value="P:DNA integration"/>
    <property type="evidence" value="ECO:0007669"/>
    <property type="project" value="UniProtKB-KW"/>
</dbReference>
<dbReference type="AlphaFoldDB" id="A0A158D0D6"/>